<evidence type="ECO:0000313" key="2">
    <source>
        <dbReference type="EMBL" id="CCE85491.1"/>
    </source>
</evidence>
<dbReference type="Proteomes" id="UP000005222">
    <property type="component" value="Chromosome M"/>
</dbReference>
<feature type="compositionally biased region" description="Basic and acidic residues" evidence="1">
    <location>
        <begin position="394"/>
        <end position="421"/>
    </location>
</feature>
<evidence type="ECO:0000256" key="1">
    <source>
        <dbReference type="SAM" id="MobiDB-lite"/>
    </source>
</evidence>
<dbReference type="AlphaFoldDB" id="G8Y473"/>
<accession>G8Y473</accession>
<organism evidence="2 3">
    <name type="scientific">Pichia sorbitophila (strain ATCC MYA-4447 / BCRC 22081 / CBS 7064 / NBRC 10061 / NRRL Y-12695)</name>
    <name type="common">Hybrid yeast</name>
    <dbReference type="NCBI Taxonomy" id="559304"/>
    <lineage>
        <taxon>Eukaryota</taxon>
        <taxon>Fungi</taxon>
        <taxon>Dikarya</taxon>
        <taxon>Ascomycota</taxon>
        <taxon>Saccharomycotina</taxon>
        <taxon>Pichiomycetes</taxon>
        <taxon>Debaryomycetaceae</taxon>
        <taxon>Millerozyma</taxon>
    </lineage>
</organism>
<protein>
    <submittedName>
        <fullName evidence="2">Piso0_005088 protein</fullName>
    </submittedName>
</protein>
<feature type="region of interest" description="Disordered" evidence="1">
    <location>
        <begin position="90"/>
        <end position="124"/>
    </location>
</feature>
<feature type="region of interest" description="Disordered" evidence="1">
    <location>
        <begin position="1"/>
        <end position="30"/>
    </location>
</feature>
<dbReference type="eggNOG" id="ENOG502RI5I">
    <property type="taxonomic scope" value="Eukaryota"/>
</dbReference>
<name>G8Y473_PICSO</name>
<gene>
    <name evidence="2" type="primary">Piso0_005088</name>
    <name evidence="2" type="ORF">GNLVRS01_PISO0M07470g</name>
</gene>
<feature type="region of interest" description="Disordered" evidence="1">
    <location>
        <begin position="394"/>
        <end position="437"/>
    </location>
</feature>
<sequence>MASLKQTEKENQEAYLAPSNAPIRESSNDQRKLIEIISSYRNWHDNRNSKGNVLVNSSASETERSGSSRTAIDYVVLKALEEMTSDLSAGVKAGHRAPSDRYNGTETLSSVRRASSHSTSRPGGLSMDLMDSFLNESEIEHLRSKITEVLNTGQIKTSGNKNDQSVSSSIEESDLGRAYEDLSPLDFDGQDDYDLDEIDENFQYQYPATRHIEVELNTESEHTTVHLDRAGNIIPAPPEGSGRRADEDLETPSCEFTFEYDSSGKLVPVFNNVEQKLREMYLQQSDSKHNGGAAPDLNDGDSILLESETDSHSNAQQSSKKKKKKKKKGRNASTKPDVTEPEAPHRTAHPSVPNAGYCLLCEYELIFGSKPHQMMKWYDKRVLQEEQERTEIKRKLERAKSRALKKQKELRRMQSRKHDESLSPNNTDIDSEHTNSL</sequence>
<dbReference type="InParanoid" id="G8Y473"/>
<feature type="region of interest" description="Disordered" evidence="1">
    <location>
        <begin position="229"/>
        <end position="248"/>
    </location>
</feature>
<feature type="compositionally biased region" description="Basic residues" evidence="1">
    <location>
        <begin position="319"/>
        <end position="330"/>
    </location>
</feature>
<feature type="compositionally biased region" description="Low complexity" evidence="1">
    <location>
        <begin position="109"/>
        <end position="121"/>
    </location>
</feature>
<dbReference type="EMBL" id="FO082047">
    <property type="protein sequence ID" value="CCE85491.1"/>
    <property type="molecule type" value="Genomic_DNA"/>
</dbReference>
<evidence type="ECO:0000313" key="3">
    <source>
        <dbReference type="Proteomes" id="UP000005222"/>
    </source>
</evidence>
<feature type="compositionally biased region" description="Basic and acidic residues" evidence="1">
    <location>
        <begin position="1"/>
        <end position="12"/>
    </location>
</feature>
<proteinExistence type="predicted"/>
<feature type="region of interest" description="Disordered" evidence="1">
    <location>
        <begin position="285"/>
        <end position="351"/>
    </location>
</feature>
<keyword evidence="3" id="KW-1185">Reference proteome</keyword>
<reference evidence="2 3" key="1">
    <citation type="journal article" date="2012" name="G3 (Bethesda)">
        <title>Pichia sorbitophila, an interspecies yeast hybrid reveals early steps of genome resolution following polyploidization.</title>
        <authorList>
            <person name="Leh Louis V."/>
            <person name="Despons L."/>
            <person name="Friedrich A."/>
            <person name="Martin T."/>
            <person name="Durrens P."/>
            <person name="Casaregola S."/>
            <person name="Neuveglise C."/>
            <person name="Fairhead C."/>
            <person name="Marck C."/>
            <person name="Cruz J.A."/>
            <person name="Straub M.L."/>
            <person name="Kugler V."/>
            <person name="Sacerdot C."/>
            <person name="Uzunov Z."/>
            <person name="Thierry A."/>
            <person name="Weiss S."/>
            <person name="Bleykasten C."/>
            <person name="De Montigny J."/>
            <person name="Jacques N."/>
            <person name="Jung P."/>
            <person name="Lemaire M."/>
            <person name="Mallet S."/>
            <person name="Morel G."/>
            <person name="Richard G.F."/>
            <person name="Sarkar A."/>
            <person name="Savel G."/>
            <person name="Schacherer J."/>
            <person name="Seret M.L."/>
            <person name="Talla E."/>
            <person name="Samson G."/>
            <person name="Jubin C."/>
            <person name="Poulain J."/>
            <person name="Vacherie B."/>
            <person name="Barbe V."/>
            <person name="Pelletier E."/>
            <person name="Sherman D.J."/>
            <person name="Westhof E."/>
            <person name="Weissenbach J."/>
            <person name="Baret P.V."/>
            <person name="Wincker P."/>
            <person name="Gaillardin C."/>
            <person name="Dujon B."/>
            <person name="Souciet J.L."/>
        </authorList>
    </citation>
    <scope>NUCLEOTIDE SEQUENCE [LARGE SCALE GENOMIC DNA]</scope>
    <source>
        <strain evidence="3">ATCC MYA-4447 / BCRC 22081 / CBS 7064 / NBRC 10061 / NRRL Y-12695</strain>
    </source>
</reference>
<dbReference type="OrthoDB" id="4081922at2759"/>
<dbReference type="HOGENOM" id="CLU_031400_0_0_1"/>